<proteinExistence type="predicted"/>
<organism evidence="4 5">
    <name type="scientific">Cochliobolus sativus</name>
    <name type="common">Common root rot and spot blotch fungus</name>
    <name type="synonym">Bipolaris sorokiniana</name>
    <dbReference type="NCBI Taxonomy" id="45130"/>
    <lineage>
        <taxon>Eukaryota</taxon>
        <taxon>Fungi</taxon>
        <taxon>Dikarya</taxon>
        <taxon>Ascomycota</taxon>
        <taxon>Pezizomycotina</taxon>
        <taxon>Dothideomycetes</taxon>
        <taxon>Pleosporomycetidae</taxon>
        <taxon>Pleosporales</taxon>
        <taxon>Pleosporineae</taxon>
        <taxon>Pleosporaceae</taxon>
        <taxon>Bipolaris</taxon>
    </lineage>
</organism>
<gene>
    <name evidence="4" type="ORF">GGP41_001069</name>
</gene>
<dbReference type="InterPro" id="IPR036322">
    <property type="entry name" value="WD40_repeat_dom_sf"/>
</dbReference>
<dbReference type="Pfam" id="PF00400">
    <property type="entry name" value="WD40"/>
    <property type="match status" value="3"/>
</dbReference>
<evidence type="ECO:0000256" key="3">
    <source>
        <dbReference type="PROSITE-ProRule" id="PRU00221"/>
    </source>
</evidence>
<dbReference type="InterPro" id="IPR015943">
    <property type="entry name" value="WD40/YVTN_repeat-like_dom_sf"/>
</dbReference>
<dbReference type="Gene3D" id="2.130.10.10">
    <property type="entry name" value="YVTN repeat-like/Quinoprotein amine dehydrogenase"/>
    <property type="match status" value="1"/>
</dbReference>
<dbReference type="PROSITE" id="PS50082">
    <property type="entry name" value="WD_REPEATS_2"/>
    <property type="match status" value="1"/>
</dbReference>
<evidence type="ECO:0008006" key="6">
    <source>
        <dbReference type="Google" id="ProtNLM"/>
    </source>
</evidence>
<name>A0A8H6DSR2_COCSA</name>
<protein>
    <recommendedName>
        <fullName evidence="6">Anaphase-promoting complex subunit 4 WD40 domain-containing protein</fullName>
    </recommendedName>
</protein>
<dbReference type="Proteomes" id="UP000624244">
    <property type="component" value="Unassembled WGS sequence"/>
</dbReference>
<keyword evidence="1 3" id="KW-0853">WD repeat</keyword>
<dbReference type="PANTHER" id="PTHR10971">
    <property type="entry name" value="MRNA EXPORT FACTOR AND BUB3"/>
    <property type="match status" value="1"/>
</dbReference>
<dbReference type="InterPro" id="IPR001680">
    <property type="entry name" value="WD40_rpt"/>
</dbReference>
<evidence type="ECO:0000256" key="1">
    <source>
        <dbReference type="ARBA" id="ARBA00022574"/>
    </source>
</evidence>
<evidence type="ECO:0000313" key="5">
    <source>
        <dbReference type="Proteomes" id="UP000624244"/>
    </source>
</evidence>
<dbReference type="AlphaFoldDB" id="A0A8H6DSR2"/>
<dbReference type="SUPFAM" id="SSF50978">
    <property type="entry name" value="WD40 repeat-like"/>
    <property type="match status" value="1"/>
</dbReference>
<evidence type="ECO:0000313" key="4">
    <source>
        <dbReference type="EMBL" id="KAF5844980.1"/>
    </source>
</evidence>
<comment type="caution">
    <text evidence="4">The sequence shown here is derived from an EMBL/GenBank/DDBJ whole genome shotgun (WGS) entry which is preliminary data.</text>
</comment>
<sequence length="243" mass="26758">MSSQFELAQNPTEPISSVKFATNNPTRLLVSSWDRHVYLYDTHAEPGGKLLQKFEHRAPVLDVCFGRDDNEAFSCGLDWEVRRIDLETGAQTIMSTHSQGVRNVLFSATHNLLISSSWDSTLHLHDLSQPGEFSAVRLPSKPFSLSASPTKLVVAMASRAVNIYELEKLAAAAKTGEEEVSVEPWQQRESSMNVQTIDFSNDGKYVAIGVSPGFEDGIDDVPDGVTKVFIRELSATEASGKKK</sequence>
<dbReference type="EMBL" id="WNKQ01000020">
    <property type="protein sequence ID" value="KAF5844980.1"/>
    <property type="molecule type" value="Genomic_DNA"/>
</dbReference>
<dbReference type="SMART" id="SM00320">
    <property type="entry name" value="WD40"/>
    <property type="match status" value="3"/>
</dbReference>
<reference evidence="4" key="1">
    <citation type="submission" date="2019-11" db="EMBL/GenBank/DDBJ databases">
        <title>Bipolaris sorokiniana Genome sequencing.</title>
        <authorList>
            <person name="Wang H."/>
        </authorList>
    </citation>
    <scope>NUCLEOTIDE SEQUENCE</scope>
</reference>
<feature type="repeat" description="WD" evidence="3">
    <location>
        <begin position="94"/>
        <end position="135"/>
    </location>
</feature>
<evidence type="ECO:0000256" key="2">
    <source>
        <dbReference type="ARBA" id="ARBA00022737"/>
    </source>
</evidence>
<accession>A0A8H6DSR2</accession>
<keyword evidence="2" id="KW-0677">Repeat</keyword>